<feature type="domain" description="M23ase beta-sheet core" evidence="4">
    <location>
        <begin position="231"/>
        <end position="325"/>
    </location>
</feature>
<dbReference type="Proteomes" id="UP000295636">
    <property type="component" value="Unassembled WGS sequence"/>
</dbReference>
<evidence type="ECO:0000256" key="2">
    <source>
        <dbReference type="SAM" id="MobiDB-lite"/>
    </source>
</evidence>
<dbReference type="AlphaFoldDB" id="A0A4V6PIL1"/>
<dbReference type="SUPFAM" id="SSF51261">
    <property type="entry name" value="Duplicated hybrid motif"/>
    <property type="match status" value="1"/>
</dbReference>
<dbReference type="FunFam" id="2.70.70.10:FF:000006">
    <property type="entry name" value="M23 family peptidase"/>
    <property type="match status" value="1"/>
</dbReference>
<keyword evidence="3" id="KW-0472">Membrane</keyword>
<dbReference type="EMBL" id="SMRT01000001">
    <property type="protein sequence ID" value="TDG00345.1"/>
    <property type="molecule type" value="Genomic_DNA"/>
</dbReference>
<reference evidence="5 6" key="1">
    <citation type="submission" date="2019-03" db="EMBL/GenBank/DDBJ databases">
        <title>This is whole genome sequence of Paenibacillus sp MS74 strain.</title>
        <authorList>
            <person name="Trinh H.N."/>
        </authorList>
    </citation>
    <scope>NUCLEOTIDE SEQUENCE [LARGE SCALE GENOMIC DNA]</scope>
    <source>
        <strain evidence="5 6">MS74</strain>
    </source>
</reference>
<dbReference type="InterPro" id="IPR016047">
    <property type="entry name" value="M23ase_b-sheet_dom"/>
</dbReference>
<evidence type="ECO:0000313" key="5">
    <source>
        <dbReference type="EMBL" id="TDG00345.1"/>
    </source>
</evidence>
<feature type="transmembrane region" description="Helical" evidence="3">
    <location>
        <begin position="41"/>
        <end position="63"/>
    </location>
</feature>
<dbReference type="InterPro" id="IPR050570">
    <property type="entry name" value="Cell_wall_metabolism_enzyme"/>
</dbReference>
<organism evidence="5 6">
    <name type="scientific">Paenibacillus piri</name>
    <dbReference type="NCBI Taxonomy" id="2547395"/>
    <lineage>
        <taxon>Bacteria</taxon>
        <taxon>Bacillati</taxon>
        <taxon>Bacillota</taxon>
        <taxon>Bacilli</taxon>
        <taxon>Bacillales</taxon>
        <taxon>Paenibacillaceae</taxon>
        <taxon>Paenibacillus</taxon>
    </lineage>
</organism>
<proteinExistence type="predicted"/>
<accession>A0A4V6PIL1</accession>
<dbReference type="OrthoDB" id="9805799at2"/>
<evidence type="ECO:0000256" key="1">
    <source>
        <dbReference type="SAM" id="Coils"/>
    </source>
</evidence>
<dbReference type="PANTHER" id="PTHR21666">
    <property type="entry name" value="PEPTIDASE-RELATED"/>
    <property type="match status" value="1"/>
</dbReference>
<dbReference type="Pfam" id="PF01551">
    <property type="entry name" value="Peptidase_M23"/>
    <property type="match status" value="1"/>
</dbReference>
<feature type="region of interest" description="Disordered" evidence="2">
    <location>
        <begin position="137"/>
        <end position="158"/>
    </location>
</feature>
<dbReference type="CDD" id="cd12797">
    <property type="entry name" value="M23_peptidase"/>
    <property type="match status" value="1"/>
</dbReference>
<dbReference type="GO" id="GO:0004222">
    <property type="term" value="F:metalloendopeptidase activity"/>
    <property type="evidence" value="ECO:0007669"/>
    <property type="project" value="TreeGrafter"/>
</dbReference>
<feature type="coiled-coil region" evidence="1">
    <location>
        <begin position="89"/>
        <end position="126"/>
    </location>
</feature>
<gene>
    <name evidence="5" type="ORF">E1757_01495</name>
</gene>
<evidence type="ECO:0000313" key="6">
    <source>
        <dbReference type="Proteomes" id="UP000295636"/>
    </source>
</evidence>
<dbReference type="InterPro" id="IPR011055">
    <property type="entry name" value="Dup_hybrid_motif"/>
</dbReference>
<sequence>MLICSNFEGADMKPKRINKRFTFVIIPDANSSVRRFEVPKLIPYLAAGGLCGLIALTLTLSVLHSQASRTASQLQSRVVNQDAMYTTTVQQKDETIEQLQNELIQLSKQTSEMKTKIDDIRKLEDEVRTLTGSNKTAALAESASGTPAMGGSSHPVTQDEVKDTLEQTKSLLSGMDKEVSELKNSIASSKETAMVARQKLRVTPSIWPVDSRTLTSGFGLRQDPFTFRPSFHSGYDISAPFNSKVYATADGIVQSTGSDANHGNNIVLSHADGLRTWYMHLNKINVEKGDEVQKGQVIGYVGSTGRSTGNHLHYEVLKNGVSVDPKPYLSYAP</sequence>
<dbReference type="PANTHER" id="PTHR21666:SF270">
    <property type="entry name" value="MUREIN HYDROLASE ACTIVATOR ENVC"/>
    <property type="match status" value="1"/>
</dbReference>
<protein>
    <submittedName>
        <fullName evidence="5">M23 family peptidase</fullName>
    </submittedName>
</protein>
<dbReference type="Gene3D" id="2.70.70.10">
    <property type="entry name" value="Glucose Permease (Domain IIA)"/>
    <property type="match status" value="1"/>
</dbReference>
<keyword evidence="3" id="KW-1133">Transmembrane helix</keyword>
<evidence type="ECO:0000256" key="3">
    <source>
        <dbReference type="SAM" id="Phobius"/>
    </source>
</evidence>
<evidence type="ECO:0000259" key="4">
    <source>
        <dbReference type="Pfam" id="PF01551"/>
    </source>
</evidence>
<name>A0A4V6PIL1_9BACL</name>
<keyword evidence="1" id="KW-0175">Coiled coil</keyword>
<keyword evidence="6" id="KW-1185">Reference proteome</keyword>
<comment type="caution">
    <text evidence="5">The sequence shown here is derived from an EMBL/GenBank/DDBJ whole genome shotgun (WGS) entry which is preliminary data.</text>
</comment>
<keyword evidence="3" id="KW-0812">Transmembrane</keyword>